<gene>
    <name evidence="11 13" type="primary">gly-15</name>
    <name evidence="13" type="ORF">C54C8.11</name>
    <name evidence="11" type="ORF">CELE_C54C8.11</name>
</gene>
<evidence type="ECO:0000256" key="6">
    <source>
        <dbReference type="ARBA" id="ARBA00022968"/>
    </source>
</evidence>
<dbReference type="Bgee" id="WBGene00001640">
    <property type="expression patterns" value="Expressed in embryo and 2 other cell types or tissues"/>
</dbReference>
<keyword evidence="4" id="KW-0808">Transferase</keyword>
<sequence>MKFSIFLGFLLIFVTFLPLVLVILEIFESQNPASIIDFSHLECQKMFDGDPVSLARGALFKFDDREILAQILKLSGQENAQCAEFQKIFGFFQEPTSQEELEFPLAYGMLVHGDFVQLSLLLSAIYQPQNQFCLAVDGNSSVEFIGLVRMLSRCYGNIQYFSTQGQRKDKDNILMEWKQLPDCTNSSSSEQ</sequence>
<keyword evidence="6" id="KW-0735">Signal-anchor</keyword>
<keyword evidence="9" id="KW-0325">Glycoprotein</keyword>
<dbReference type="Pfam" id="PF02485">
    <property type="entry name" value="Branch"/>
    <property type="match status" value="1"/>
</dbReference>
<keyword evidence="3" id="KW-0328">Glycosyltransferase</keyword>
<evidence type="ECO:0000256" key="8">
    <source>
        <dbReference type="ARBA" id="ARBA00023136"/>
    </source>
</evidence>
<keyword evidence="7" id="KW-1133">Transmembrane helix</keyword>
<dbReference type="EMBL" id="BX284601">
    <property type="protein sequence ID" value="CCQ25658.1"/>
    <property type="molecule type" value="Genomic_DNA"/>
</dbReference>
<dbReference type="OrthoDB" id="5854369at2759"/>
<dbReference type="PANTHER" id="PTHR19297:SF185">
    <property type="entry name" value="BETA-1,3-GALACTOSYL-O-GLYCOSYL-GLYCOPROTEIN BETA-1,6-N-ACETYLGLUCOSAMINYLTRANSFERASE 3"/>
    <property type="match status" value="1"/>
</dbReference>
<dbReference type="GO" id="GO:0016757">
    <property type="term" value="F:glycosyltransferase activity"/>
    <property type="evidence" value="ECO:0007669"/>
    <property type="project" value="UniProtKB-KW"/>
</dbReference>
<dbReference type="CTD" id="173114"/>
<evidence type="ECO:0000313" key="11">
    <source>
        <dbReference type="EMBL" id="CCQ25658.1"/>
    </source>
</evidence>
<keyword evidence="8" id="KW-0472">Membrane</keyword>
<evidence type="ECO:0000256" key="1">
    <source>
        <dbReference type="ARBA" id="ARBA00004606"/>
    </source>
</evidence>
<dbReference type="RefSeq" id="NP_001263539.1">
    <property type="nucleotide sequence ID" value="NM_001276610.3"/>
</dbReference>
<dbReference type="WormBase" id="C54C8.11b">
    <property type="protein sequence ID" value="CE48118"/>
    <property type="gene ID" value="WBGene00001640"/>
    <property type="gene designation" value="gly-15"/>
</dbReference>
<name>L8E6J1_CAEEL</name>
<dbReference type="GO" id="GO:0016020">
    <property type="term" value="C:membrane"/>
    <property type="evidence" value="ECO:0007669"/>
    <property type="project" value="UniProtKB-SubCell"/>
</dbReference>
<dbReference type="KEGG" id="cel:CELE_C54C8.11"/>
<comment type="pathway">
    <text evidence="2">Protein modification; protein glycosylation.</text>
</comment>
<evidence type="ECO:0000256" key="3">
    <source>
        <dbReference type="ARBA" id="ARBA00022676"/>
    </source>
</evidence>
<keyword evidence="5" id="KW-0812">Transmembrane</keyword>
<dbReference type="HOGENOM" id="CLU_1422635_0_0_1"/>
<dbReference type="AGR" id="WB:WBGene00001640"/>
<protein>
    <submittedName>
        <fullName evidence="11">Beta-1,3-galactosyl-O-glycosyl-glycoprotein beta-1,6-N-acetylglucosaminyltransferase 3</fullName>
    </submittedName>
</protein>
<comment type="similarity">
    <text evidence="10">Belongs to the glycosyltransferase 14 family.</text>
</comment>
<organism evidence="11 12">
    <name type="scientific">Caenorhabditis elegans</name>
    <dbReference type="NCBI Taxonomy" id="6239"/>
    <lineage>
        <taxon>Eukaryota</taxon>
        <taxon>Metazoa</taxon>
        <taxon>Ecdysozoa</taxon>
        <taxon>Nematoda</taxon>
        <taxon>Chromadorea</taxon>
        <taxon>Rhabditida</taxon>
        <taxon>Rhabditina</taxon>
        <taxon>Rhabditomorpha</taxon>
        <taxon>Rhabditoidea</taxon>
        <taxon>Rhabditidae</taxon>
        <taxon>Peloderinae</taxon>
        <taxon>Caenorhabditis</taxon>
    </lineage>
</organism>
<accession>L8E6J1</accession>
<evidence type="ECO:0000313" key="12">
    <source>
        <dbReference type="Proteomes" id="UP000001940"/>
    </source>
</evidence>
<dbReference type="ExpressionAtlas" id="L8E6J1">
    <property type="expression patterns" value="differential"/>
</dbReference>
<dbReference type="AlphaFoldDB" id="L8E6J1"/>
<dbReference type="Proteomes" id="UP000001940">
    <property type="component" value="Chromosome I"/>
</dbReference>
<evidence type="ECO:0000256" key="5">
    <source>
        <dbReference type="ARBA" id="ARBA00022692"/>
    </source>
</evidence>
<keyword evidence="12" id="KW-1185">Reference proteome</keyword>
<dbReference type="PANTHER" id="PTHR19297">
    <property type="entry name" value="GLYCOSYLTRANSFERASE 14 FAMILY MEMBER"/>
    <property type="match status" value="1"/>
</dbReference>
<dbReference type="GeneID" id="173114"/>
<reference evidence="11 12" key="1">
    <citation type="journal article" date="1998" name="Science">
        <title>Genome sequence of the nematode C. elegans: a platform for investigating biology.</title>
        <authorList>
            <consortium name="The C. elegans sequencing consortium"/>
            <person name="Sulson J.E."/>
            <person name="Waterston R."/>
        </authorList>
    </citation>
    <scope>NUCLEOTIDE SEQUENCE [LARGE SCALE GENOMIC DNA]</scope>
    <source>
        <strain evidence="11 12">Bristol N2</strain>
    </source>
</reference>
<evidence type="ECO:0000256" key="9">
    <source>
        <dbReference type="ARBA" id="ARBA00023180"/>
    </source>
</evidence>
<proteinExistence type="inferred from homology"/>
<dbReference type="InterPro" id="IPR003406">
    <property type="entry name" value="Glyco_trans_14"/>
</dbReference>
<comment type="subcellular location">
    <subcellularLocation>
        <location evidence="1">Membrane</location>
        <topology evidence="1">Single-pass type II membrane protein</topology>
    </subcellularLocation>
</comment>
<evidence type="ECO:0000256" key="4">
    <source>
        <dbReference type="ARBA" id="ARBA00022679"/>
    </source>
</evidence>
<dbReference type="SMR" id="L8E6J1"/>
<evidence type="ECO:0000256" key="10">
    <source>
        <dbReference type="ARBA" id="ARBA00038150"/>
    </source>
</evidence>
<evidence type="ECO:0000256" key="2">
    <source>
        <dbReference type="ARBA" id="ARBA00004922"/>
    </source>
</evidence>
<evidence type="ECO:0000256" key="7">
    <source>
        <dbReference type="ARBA" id="ARBA00022989"/>
    </source>
</evidence>
<evidence type="ECO:0000313" key="13">
    <source>
        <dbReference type="WormBase" id="C54C8.11b"/>
    </source>
</evidence>